<evidence type="ECO:0000313" key="2">
    <source>
        <dbReference type="Proteomes" id="UP001489897"/>
    </source>
</evidence>
<dbReference type="EMBL" id="JAYMRV010000005">
    <property type="protein sequence ID" value="MEM5423001.1"/>
    <property type="molecule type" value="Genomic_DNA"/>
</dbReference>
<name>A0ABU9RSI0_9BURK</name>
<dbReference type="Proteomes" id="UP001489897">
    <property type="component" value="Unassembled WGS sequence"/>
</dbReference>
<proteinExistence type="predicted"/>
<dbReference type="RefSeq" id="WP_342947811.1">
    <property type="nucleotide sequence ID" value="NZ_JAYMRV010000005.1"/>
</dbReference>
<sequence length="66" mass="7281">MENAVYWKGKQVGIEVAGRITWFPSTRPETIEALKRGAFEDESVKATQPSYDNAANLGVCADIPPR</sequence>
<comment type="caution">
    <text evidence="1">The sequence shown here is derived from an EMBL/GenBank/DDBJ whole genome shotgun (WGS) entry which is preliminary data.</text>
</comment>
<reference evidence="1 2" key="1">
    <citation type="submission" date="2024-01" db="EMBL/GenBank/DDBJ databases">
        <title>The diversity of rhizobia nodulating Mimosa spp. in eleven states of Brazil covering several biomes is determined by host plant, location, and edaphic factors.</title>
        <authorList>
            <person name="Rouws L."/>
            <person name="Barauna A."/>
            <person name="Beukes C."/>
            <person name="De Faria S.M."/>
            <person name="Gross E."/>
            <person name="Dos Reis Junior F.B."/>
            <person name="Simon M."/>
            <person name="Maluk M."/>
            <person name="Odee D.W."/>
            <person name="Kenicer G."/>
            <person name="Young J.P.W."/>
            <person name="Reis V.M."/>
            <person name="Zilli J."/>
            <person name="James E.K."/>
        </authorList>
    </citation>
    <scope>NUCLEOTIDE SEQUENCE [LARGE SCALE GENOMIC DNA]</scope>
    <source>
        <strain evidence="1 2">JPY167</strain>
    </source>
</reference>
<gene>
    <name evidence="1" type="ORF">VSR73_18230</name>
</gene>
<organism evidence="1 2">
    <name type="scientific">Paraburkholderia ferrariae</name>
    <dbReference type="NCBI Taxonomy" id="386056"/>
    <lineage>
        <taxon>Bacteria</taxon>
        <taxon>Pseudomonadati</taxon>
        <taxon>Pseudomonadota</taxon>
        <taxon>Betaproteobacteria</taxon>
        <taxon>Burkholderiales</taxon>
        <taxon>Burkholderiaceae</taxon>
        <taxon>Paraburkholderia</taxon>
    </lineage>
</organism>
<accession>A0ABU9RSI0</accession>
<keyword evidence="2" id="KW-1185">Reference proteome</keyword>
<protein>
    <submittedName>
        <fullName evidence="1">Uncharacterized protein</fullName>
    </submittedName>
</protein>
<evidence type="ECO:0000313" key="1">
    <source>
        <dbReference type="EMBL" id="MEM5423001.1"/>
    </source>
</evidence>